<evidence type="ECO:0000259" key="4">
    <source>
        <dbReference type="PROSITE" id="PS50048"/>
    </source>
</evidence>
<evidence type="ECO:0000256" key="1">
    <source>
        <dbReference type="ARBA" id="ARBA00004123"/>
    </source>
</evidence>
<comment type="caution">
    <text evidence="5">The sequence shown here is derived from an EMBL/GenBank/DDBJ whole genome shotgun (WGS) entry which is preliminary data.</text>
</comment>
<feature type="region of interest" description="Disordered" evidence="3">
    <location>
        <begin position="1"/>
        <end position="57"/>
    </location>
</feature>
<dbReference type="InterPro" id="IPR001138">
    <property type="entry name" value="Zn2Cys6_DnaBD"/>
</dbReference>
<dbReference type="InterPro" id="IPR036864">
    <property type="entry name" value="Zn2-C6_fun-type_DNA-bd_sf"/>
</dbReference>
<sequence>MLQTLINSPQPQLNKGSDHSTPVNMMISTTDQPPPSNDNTAQSGAAPSTESNKPVKKRVRTGCLNCRRKHKKCDEHKPVCLTCKQKNESCQWPTAKLPSTDIRKNLSSLNSAGAPLTLGSSSVNGLKRDIQLEDRRNSFPIAAPNLLENYTTVSNTVNAFNLSARPSGLIPSVQTNQIGLAQLRPLNPSEPQQQQQSYLQNGFLTYPTNGPAQAQTPLQNQAQLSMTSARRVSATSQNSLINQQPPLSAGRTSPPSSISTAPPMFISKANGNQLQPSMDFLNYTMNLDTNGYRRTNSTSPPPCSAAGSVGGGPPLNLLKFQIQPGTDTRNTFLQLQKIFYGVLSQSYNDSGVRLNGDSKLTNEAKHILLNHYINKIAPRLSLLNSKVFGSYVLNLAGKSPALMHCIYALSLQDFSQGNSIHPFNETPLTLFEVALHHLQLLNFQNVKVLTPAFLILTVLVLNMTADRRVWKETVQRLINYMSKNRVGPNVSKVDDSFFWLVVLIDINITEIYNENDKPLIQFDLAKEDFKDTNVENNEETIPKILTLLNSTINILNFSGDDTKDFNMHWQSLWVKTIQLYDLFVSSNFSNSVIFQYDTSTFPCMILTDQFTTFLHQNLYTVIILLLQNKPRSYKVENTEIRSITWYAKRACGISIANNGHSNWFNGEFCLYIAGKLLTHVDEHNLVLQCLNDLESQSLLGVVYHSNTISKYWSGEGV</sequence>
<gene>
    <name evidence="5" type="ORF">WICPIJ_000632</name>
</gene>
<proteinExistence type="predicted"/>
<dbReference type="PROSITE" id="PS00463">
    <property type="entry name" value="ZN2_CY6_FUNGAL_1"/>
    <property type="match status" value="1"/>
</dbReference>
<dbReference type="PANTHER" id="PTHR37534:SF46">
    <property type="entry name" value="ZN(II)2CYS6 TRANSCRIPTION FACTOR (EUROFUNG)"/>
    <property type="match status" value="1"/>
</dbReference>
<dbReference type="AlphaFoldDB" id="A0A9P8QGG3"/>
<dbReference type="SUPFAM" id="SSF57701">
    <property type="entry name" value="Zn2/Cys6 DNA-binding domain"/>
    <property type="match status" value="1"/>
</dbReference>
<evidence type="ECO:0000313" key="5">
    <source>
        <dbReference type="EMBL" id="KAH3688389.1"/>
    </source>
</evidence>
<feature type="domain" description="Zn(2)-C6 fungal-type" evidence="4">
    <location>
        <begin position="62"/>
        <end position="92"/>
    </location>
</feature>
<dbReference type="CDD" id="cd00067">
    <property type="entry name" value="GAL4"/>
    <property type="match status" value="1"/>
</dbReference>
<feature type="compositionally biased region" description="Polar residues" evidence="3">
    <location>
        <begin position="1"/>
        <end position="52"/>
    </location>
</feature>
<dbReference type="Pfam" id="PF00172">
    <property type="entry name" value="Zn_clus"/>
    <property type="match status" value="1"/>
</dbReference>
<protein>
    <recommendedName>
        <fullName evidence="4">Zn(2)-C6 fungal-type domain-containing protein</fullName>
    </recommendedName>
</protein>
<keyword evidence="2" id="KW-0539">Nucleus</keyword>
<evidence type="ECO:0000256" key="3">
    <source>
        <dbReference type="SAM" id="MobiDB-lite"/>
    </source>
</evidence>
<dbReference type="GO" id="GO:0008270">
    <property type="term" value="F:zinc ion binding"/>
    <property type="evidence" value="ECO:0007669"/>
    <property type="project" value="InterPro"/>
</dbReference>
<comment type="subcellular location">
    <subcellularLocation>
        <location evidence="1">Nucleus</location>
    </subcellularLocation>
</comment>
<keyword evidence="6" id="KW-1185">Reference proteome</keyword>
<dbReference type="PANTHER" id="PTHR37534">
    <property type="entry name" value="TRANSCRIPTIONAL ACTIVATOR PROTEIN UGA3"/>
    <property type="match status" value="1"/>
</dbReference>
<name>A0A9P8QGG3_WICPI</name>
<dbReference type="Gene3D" id="4.10.240.10">
    <property type="entry name" value="Zn(2)-C6 fungal-type DNA-binding domain"/>
    <property type="match status" value="1"/>
</dbReference>
<dbReference type="PROSITE" id="PS50048">
    <property type="entry name" value="ZN2_CY6_FUNGAL_2"/>
    <property type="match status" value="1"/>
</dbReference>
<feature type="region of interest" description="Disordered" evidence="3">
    <location>
        <begin position="225"/>
        <end position="269"/>
    </location>
</feature>
<reference evidence="5" key="2">
    <citation type="submission" date="2021-01" db="EMBL/GenBank/DDBJ databases">
        <authorList>
            <person name="Schikora-Tamarit M.A."/>
        </authorList>
    </citation>
    <scope>NUCLEOTIDE SEQUENCE</scope>
    <source>
        <strain evidence="5">CBS2887</strain>
    </source>
</reference>
<dbReference type="SMART" id="SM00066">
    <property type="entry name" value="GAL4"/>
    <property type="match status" value="1"/>
</dbReference>
<dbReference type="OrthoDB" id="3981163at2759"/>
<evidence type="ECO:0000256" key="2">
    <source>
        <dbReference type="ARBA" id="ARBA00023242"/>
    </source>
</evidence>
<dbReference type="InterPro" id="IPR021858">
    <property type="entry name" value="Fun_TF"/>
</dbReference>
<accession>A0A9P8QGG3</accession>
<organism evidence="5 6">
    <name type="scientific">Wickerhamomyces pijperi</name>
    <name type="common">Yeast</name>
    <name type="synonym">Pichia pijperi</name>
    <dbReference type="NCBI Taxonomy" id="599730"/>
    <lineage>
        <taxon>Eukaryota</taxon>
        <taxon>Fungi</taxon>
        <taxon>Dikarya</taxon>
        <taxon>Ascomycota</taxon>
        <taxon>Saccharomycotina</taxon>
        <taxon>Saccharomycetes</taxon>
        <taxon>Phaffomycetales</taxon>
        <taxon>Wickerhamomycetaceae</taxon>
        <taxon>Wickerhamomyces</taxon>
    </lineage>
</organism>
<dbReference type="Proteomes" id="UP000774326">
    <property type="component" value="Unassembled WGS sequence"/>
</dbReference>
<reference evidence="5" key="1">
    <citation type="journal article" date="2021" name="Open Biol.">
        <title>Shared evolutionary footprints suggest mitochondrial oxidative damage underlies multiple complex I losses in fungi.</title>
        <authorList>
            <person name="Schikora-Tamarit M.A."/>
            <person name="Marcet-Houben M."/>
            <person name="Nosek J."/>
            <person name="Gabaldon T."/>
        </authorList>
    </citation>
    <scope>NUCLEOTIDE SEQUENCE</scope>
    <source>
        <strain evidence="5">CBS2887</strain>
    </source>
</reference>
<dbReference type="EMBL" id="JAEUBG010000365">
    <property type="protein sequence ID" value="KAH3688389.1"/>
    <property type="molecule type" value="Genomic_DNA"/>
</dbReference>
<dbReference type="Pfam" id="PF11951">
    <property type="entry name" value="Fungal_trans_2"/>
    <property type="match status" value="1"/>
</dbReference>
<dbReference type="GO" id="GO:0000981">
    <property type="term" value="F:DNA-binding transcription factor activity, RNA polymerase II-specific"/>
    <property type="evidence" value="ECO:0007669"/>
    <property type="project" value="InterPro"/>
</dbReference>
<feature type="compositionally biased region" description="Polar residues" evidence="3">
    <location>
        <begin position="225"/>
        <end position="246"/>
    </location>
</feature>
<evidence type="ECO:0000313" key="6">
    <source>
        <dbReference type="Proteomes" id="UP000774326"/>
    </source>
</evidence>
<feature type="compositionally biased region" description="Low complexity" evidence="3">
    <location>
        <begin position="252"/>
        <end position="263"/>
    </location>
</feature>